<sequence length="121" mass="12994">MRVVLPLAVSLFFLSSAFGGEAQTISSQLAHSHTGEFVKVCGTIASAKYAASSRGQSTFLDFDSPYPSQPFMAVIWGDARVAFGNPEVTYLGHSVCVSGTITTYRGKPEMILNNPKQLSEN</sequence>
<evidence type="ECO:0000313" key="2">
    <source>
        <dbReference type="EMBL" id="SDJ47353.1"/>
    </source>
</evidence>
<keyword evidence="1" id="KW-0732">Signal</keyword>
<dbReference type="AlphaFoldDB" id="A0A7Z7BKN1"/>
<organism evidence="2 3">
    <name type="scientific">Paraburkholderia steynii</name>
    <dbReference type="NCBI Taxonomy" id="1245441"/>
    <lineage>
        <taxon>Bacteria</taxon>
        <taxon>Pseudomonadati</taxon>
        <taxon>Pseudomonadota</taxon>
        <taxon>Betaproteobacteria</taxon>
        <taxon>Burkholderiales</taxon>
        <taxon>Burkholderiaceae</taxon>
        <taxon>Paraburkholderia</taxon>
    </lineage>
</organism>
<protein>
    <submittedName>
        <fullName evidence="2">Endonuclease G</fullName>
    </submittedName>
</protein>
<feature type="signal peptide" evidence="1">
    <location>
        <begin position="1"/>
        <end position="22"/>
    </location>
</feature>
<accession>A0A7Z7BKN1</accession>
<dbReference type="GO" id="GO:0004519">
    <property type="term" value="F:endonuclease activity"/>
    <property type="evidence" value="ECO:0007669"/>
    <property type="project" value="UniProtKB-KW"/>
</dbReference>
<proteinExistence type="predicted"/>
<evidence type="ECO:0000313" key="3">
    <source>
        <dbReference type="Proteomes" id="UP000198900"/>
    </source>
</evidence>
<keyword evidence="2" id="KW-0255">Endonuclease</keyword>
<name>A0A7Z7BKN1_9BURK</name>
<dbReference type="EMBL" id="FNDI01000053">
    <property type="protein sequence ID" value="SDJ47353.1"/>
    <property type="molecule type" value="Genomic_DNA"/>
</dbReference>
<evidence type="ECO:0000256" key="1">
    <source>
        <dbReference type="SAM" id="SignalP"/>
    </source>
</evidence>
<keyword evidence="3" id="KW-1185">Reference proteome</keyword>
<reference evidence="2" key="1">
    <citation type="submission" date="2016-10" db="EMBL/GenBank/DDBJ databases">
        <authorList>
            <person name="Varghese N."/>
            <person name="Submissions S."/>
        </authorList>
    </citation>
    <scope>NUCLEOTIDE SEQUENCE [LARGE SCALE GENOMIC DNA]</scope>
    <source>
        <strain evidence="2">YR281</strain>
    </source>
</reference>
<keyword evidence="2" id="KW-0540">Nuclease</keyword>
<comment type="caution">
    <text evidence="2">The sequence shown here is derived from an EMBL/GenBank/DDBJ whole genome shotgun (WGS) entry which is preliminary data.</text>
</comment>
<dbReference type="Proteomes" id="UP000198900">
    <property type="component" value="Unassembled WGS sequence"/>
</dbReference>
<dbReference type="RefSeq" id="WP_143036699.1">
    <property type="nucleotide sequence ID" value="NZ_FNDI01000053.1"/>
</dbReference>
<keyword evidence="2" id="KW-0378">Hydrolase</keyword>
<feature type="chain" id="PRO_5031359044" evidence="1">
    <location>
        <begin position="23"/>
        <end position="121"/>
    </location>
</feature>
<gene>
    <name evidence="2" type="ORF">SAMN04487926_15327</name>
</gene>